<feature type="transmembrane region" description="Helical" evidence="6">
    <location>
        <begin position="296"/>
        <end position="317"/>
    </location>
</feature>
<evidence type="ECO:0000256" key="2">
    <source>
        <dbReference type="ARBA" id="ARBA00022475"/>
    </source>
</evidence>
<comment type="subcellular location">
    <subcellularLocation>
        <location evidence="1">Cell membrane</location>
        <topology evidence="1">Multi-pass membrane protein</topology>
    </subcellularLocation>
</comment>
<dbReference type="AlphaFoldDB" id="A0A1W1CGG1"/>
<feature type="transmembrane region" description="Helical" evidence="6">
    <location>
        <begin position="356"/>
        <end position="375"/>
    </location>
</feature>
<evidence type="ECO:0000256" key="5">
    <source>
        <dbReference type="ARBA" id="ARBA00023136"/>
    </source>
</evidence>
<dbReference type="PANTHER" id="PTHR30294">
    <property type="entry name" value="MEMBRANE COMPONENT OF ABC TRANSPORTER YHHJ-RELATED"/>
    <property type="match status" value="1"/>
</dbReference>
<evidence type="ECO:0000256" key="4">
    <source>
        <dbReference type="ARBA" id="ARBA00022989"/>
    </source>
</evidence>
<feature type="domain" description="ABC-2 type transporter transmembrane" evidence="7">
    <location>
        <begin position="25"/>
        <end position="371"/>
    </location>
</feature>
<keyword evidence="3 6" id="KW-0812">Transmembrane</keyword>
<dbReference type="InterPro" id="IPR051449">
    <property type="entry name" value="ABC-2_transporter_component"/>
</dbReference>
<dbReference type="InterPro" id="IPR013525">
    <property type="entry name" value="ABC2_TM"/>
</dbReference>
<dbReference type="EMBL" id="FPHC01000072">
    <property type="protein sequence ID" value="SFV64970.1"/>
    <property type="molecule type" value="Genomic_DNA"/>
</dbReference>
<evidence type="ECO:0000256" key="3">
    <source>
        <dbReference type="ARBA" id="ARBA00022692"/>
    </source>
</evidence>
<feature type="transmembrane region" description="Helical" evidence="6">
    <location>
        <begin position="233"/>
        <end position="255"/>
    </location>
</feature>
<dbReference type="GO" id="GO:0140359">
    <property type="term" value="F:ABC-type transporter activity"/>
    <property type="evidence" value="ECO:0007669"/>
    <property type="project" value="InterPro"/>
</dbReference>
<protein>
    <submittedName>
        <fullName evidence="8">ABC-type multidrug transport system, permease component</fullName>
    </submittedName>
</protein>
<keyword evidence="2" id="KW-1003">Cell membrane</keyword>
<dbReference type="Pfam" id="PF12698">
    <property type="entry name" value="ABC2_membrane_3"/>
    <property type="match status" value="1"/>
</dbReference>
<evidence type="ECO:0000259" key="7">
    <source>
        <dbReference type="Pfam" id="PF12698"/>
    </source>
</evidence>
<organism evidence="8">
    <name type="scientific">hydrothermal vent metagenome</name>
    <dbReference type="NCBI Taxonomy" id="652676"/>
    <lineage>
        <taxon>unclassified sequences</taxon>
        <taxon>metagenomes</taxon>
        <taxon>ecological metagenomes</taxon>
    </lineage>
</organism>
<feature type="transmembrane region" description="Helical" evidence="6">
    <location>
        <begin position="126"/>
        <end position="145"/>
    </location>
</feature>
<feature type="transmembrane region" description="Helical" evidence="6">
    <location>
        <begin position="267"/>
        <end position="289"/>
    </location>
</feature>
<feature type="transmembrane region" description="Helical" evidence="6">
    <location>
        <begin position="20"/>
        <end position="41"/>
    </location>
</feature>
<evidence type="ECO:0000256" key="1">
    <source>
        <dbReference type="ARBA" id="ARBA00004651"/>
    </source>
</evidence>
<sequence length="384" mass="43494">MSDIFVKTLLYELKSIGNSWYKLSLLTLLPLLSFGFIIAIFSSGVVRDMPIAVVDHDHSRLSRMLLADIEASPTIDIAYSLPSAKEAIGLVKAIKVYGVVIIPHGFQRDTLMHRQPKVTAMVNTQYILIGKILSSTLMTLLMQSASKVEYLQNLAITHDRYSAMARIVPIGIQVTPFFNTYQNYFYFLVSALIPAIWQIFIVITTLVSIGVIFKYNRVHFIFGDGRHMAVRLIALMLPYTVAFTLMGLLYLLYIYSSWAFQGSLPHLVFALFLTVVSYQVIALLFFALVGDYARSLSLGAVYTAPAFAFLGVTFPVYNMNDFALFWRAMLPISHYMELQIAQANYGVGIAYQSEKFVILLGFWLLFVPVVWLLSYRVKKMEQKI</sequence>
<gene>
    <name evidence="8" type="ORF">MNB_SV-6-1448</name>
</gene>
<feature type="transmembrane region" description="Helical" evidence="6">
    <location>
        <begin position="184"/>
        <end position="213"/>
    </location>
</feature>
<proteinExistence type="predicted"/>
<evidence type="ECO:0000256" key="6">
    <source>
        <dbReference type="SAM" id="Phobius"/>
    </source>
</evidence>
<reference evidence="8" key="1">
    <citation type="submission" date="2016-10" db="EMBL/GenBank/DDBJ databases">
        <authorList>
            <person name="de Groot N.N."/>
        </authorList>
    </citation>
    <scope>NUCLEOTIDE SEQUENCE</scope>
</reference>
<dbReference type="PANTHER" id="PTHR30294:SF47">
    <property type="entry name" value="INNER MEMBRANE TRANSPORT PERMEASE YHHJ"/>
    <property type="match status" value="1"/>
</dbReference>
<name>A0A1W1CGG1_9ZZZZ</name>
<keyword evidence="5 6" id="KW-0472">Membrane</keyword>
<accession>A0A1W1CGG1</accession>
<evidence type="ECO:0000313" key="8">
    <source>
        <dbReference type="EMBL" id="SFV64970.1"/>
    </source>
</evidence>
<dbReference type="Gene3D" id="3.40.1710.10">
    <property type="entry name" value="abc type-2 transporter like domain"/>
    <property type="match status" value="1"/>
</dbReference>
<keyword evidence="4 6" id="KW-1133">Transmembrane helix</keyword>
<dbReference type="GO" id="GO:0005886">
    <property type="term" value="C:plasma membrane"/>
    <property type="evidence" value="ECO:0007669"/>
    <property type="project" value="UniProtKB-SubCell"/>
</dbReference>